<dbReference type="InterPro" id="IPR029055">
    <property type="entry name" value="Ntn_hydrolases_N"/>
</dbReference>
<dbReference type="EMBL" id="PYSW02000001">
    <property type="protein sequence ID" value="KAG2393790.1"/>
    <property type="molecule type" value="Genomic_DNA"/>
</dbReference>
<feature type="transmembrane region" description="Helical" evidence="5">
    <location>
        <begin position="131"/>
        <end position="156"/>
    </location>
</feature>
<evidence type="ECO:0000313" key="6">
    <source>
        <dbReference type="EMBL" id="KAG2393790.1"/>
    </source>
</evidence>
<dbReference type="InterPro" id="IPR002692">
    <property type="entry name" value="S45"/>
</dbReference>
<reference evidence="6 7" key="1">
    <citation type="journal article" date="2018" name="BMC Genomics">
        <title>The genome of Naegleria lovaniensis, the basis for a comparative approach to unravel pathogenicity factors of the human pathogenic amoeba N. fowleri.</title>
        <authorList>
            <person name="Liechti N."/>
            <person name="Schurch N."/>
            <person name="Bruggmann R."/>
            <person name="Wittwer M."/>
        </authorList>
    </citation>
    <scope>NUCLEOTIDE SEQUENCE [LARGE SCALE GENOMIC DNA]</scope>
    <source>
        <strain evidence="6 7">ATCC 30569</strain>
    </source>
</reference>
<evidence type="ECO:0000256" key="5">
    <source>
        <dbReference type="SAM" id="Phobius"/>
    </source>
</evidence>
<evidence type="ECO:0000313" key="7">
    <source>
        <dbReference type="Proteomes" id="UP000816034"/>
    </source>
</evidence>
<organism evidence="6 7">
    <name type="scientific">Naegleria lovaniensis</name>
    <name type="common">Amoeba</name>
    <dbReference type="NCBI Taxonomy" id="51637"/>
    <lineage>
        <taxon>Eukaryota</taxon>
        <taxon>Discoba</taxon>
        <taxon>Heterolobosea</taxon>
        <taxon>Tetramitia</taxon>
        <taxon>Eutetramitia</taxon>
        <taxon>Vahlkampfiidae</taxon>
        <taxon>Naegleria</taxon>
    </lineage>
</organism>
<name>A0AA88KY89_NAELO</name>
<accession>A0AA88KY89</accession>
<dbReference type="GO" id="GO:0017000">
    <property type="term" value="P:antibiotic biosynthetic process"/>
    <property type="evidence" value="ECO:0007669"/>
    <property type="project" value="InterPro"/>
</dbReference>
<dbReference type="Proteomes" id="UP000816034">
    <property type="component" value="Unassembled WGS sequence"/>
</dbReference>
<keyword evidence="5" id="KW-0812">Transmembrane</keyword>
<dbReference type="SUPFAM" id="SSF56235">
    <property type="entry name" value="N-terminal nucleophile aminohydrolases (Ntn hydrolases)"/>
    <property type="match status" value="1"/>
</dbReference>
<feature type="transmembrane region" description="Helical" evidence="5">
    <location>
        <begin position="90"/>
        <end position="111"/>
    </location>
</feature>
<keyword evidence="2" id="KW-0378">Hydrolase</keyword>
<comment type="similarity">
    <text evidence="1">Belongs to the peptidase S45 family.</text>
</comment>
<comment type="caution">
    <text evidence="6">The sequence shown here is derived from an EMBL/GenBank/DDBJ whole genome shotgun (WGS) entry which is preliminary data.</text>
</comment>
<dbReference type="AlphaFoldDB" id="A0AA88KY89"/>
<evidence type="ECO:0000256" key="3">
    <source>
        <dbReference type="ARBA" id="ARBA00023145"/>
    </source>
</evidence>
<feature type="compositionally biased region" description="Polar residues" evidence="4">
    <location>
        <begin position="32"/>
        <end position="49"/>
    </location>
</feature>
<gene>
    <name evidence="6" type="ORF">C9374_003554</name>
</gene>
<dbReference type="GeneID" id="68096009"/>
<dbReference type="Gene3D" id="2.30.120.10">
    <property type="match status" value="1"/>
</dbReference>
<keyword evidence="7" id="KW-1185">Reference proteome</keyword>
<keyword evidence="5" id="KW-1133">Transmembrane helix</keyword>
<evidence type="ECO:0000256" key="4">
    <source>
        <dbReference type="SAM" id="MobiDB-lite"/>
    </source>
</evidence>
<dbReference type="InterPro" id="IPR043147">
    <property type="entry name" value="Penicillin_amidase_A-knob"/>
</dbReference>
<dbReference type="Gene3D" id="1.10.439.10">
    <property type="entry name" value="Penicillin Amidohydrolase, domain 1"/>
    <property type="match status" value="1"/>
</dbReference>
<evidence type="ECO:0000256" key="1">
    <source>
        <dbReference type="ARBA" id="ARBA00006586"/>
    </source>
</evidence>
<dbReference type="PANTHER" id="PTHR34218:SF4">
    <property type="entry name" value="ACYL-HOMOSERINE LACTONE ACYLASE QUIP"/>
    <property type="match status" value="1"/>
</dbReference>
<dbReference type="InterPro" id="IPR043146">
    <property type="entry name" value="Penicillin_amidase_N_B-knob"/>
</dbReference>
<dbReference type="Pfam" id="PF01804">
    <property type="entry name" value="Penicil_amidase"/>
    <property type="match status" value="1"/>
</dbReference>
<dbReference type="InterPro" id="IPR023343">
    <property type="entry name" value="Penicillin_amidase_dom1"/>
</dbReference>
<dbReference type="CDD" id="cd03747">
    <property type="entry name" value="Ntn_PGA_like"/>
    <property type="match status" value="1"/>
</dbReference>
<dbReference type="Gene3D" id="1.10.1400.10">
    <property type="match status" value="1"/>
</dbReference>
<dbReference type="Gene3D" id="3.60.20.10">
    <property type="entry name" value="Glutamine Phosphoribosylpyrophosphate, subunit 1, domain 1"/>
    <property type="match status" value="1"/>
</dbReference>
<sequence length="1093" mass="122345">MSSSKTPLTPTSVKTPTHSPTTSGGGLFRVLSNLSQQHAQGSLHNTQPSQKPPLQVASSSIHVATTQPTRRNSDDSDDDASNKNQWKKSLTTLIITLLIILGALMMIFATLGMSFSVYGLYPSQCAKCQNALYAIFITLSIGVVGALTALIGYLIVSRGLLTICSSSTSSSSSSNSNNTSNEDPLVHLVKTKFRNIRACPCSSLGFRIAESILLISMIVIGVFLFVVFLAIYIAFMVIVDSSMVRKSGSIQLSNMVILETSALKTIPSYLTPNSQIQIKRDAHGLIYVTGETEYDIMFGQGYASAQDRLFEMDLVRRAAQGRLSELAGSATLEDDKLARYIGYGRLAKKELQYLDERANNTLQAYADGVNAYLQSGNSMPLEVTLLGYTLEPWTPYDSLTVVKYMESIMSANWHDEELRYTAMSQNNVTLARMEVLDPPIPFDAATVLSKQELGLNTTLEQDLQLEWKLTRNNTGAFIPKTSATNRRRNRHIMKSIHFASSQSHFEAFDEKDNQNADQNYAFMYKTLNDLLRKTKRAIGSNNWAVHKNFTDSVNGYLANDPHLFVQTPNQFYLVNMKYVRPYVSTNSQQPKELLGAAFPGVPGIVLGRNEYIAWGITLAYTDVQDIYMLKADSTKEDHYVVDGVSLPFKTSTETIKSSDSASVTIKIRESIFGTIVGSSSTELFAYRWVAQQDNDKSFNSLINLMFSKNWNEFRTSVNGMTSIIFNFAYSDVYGNIGYKLSGLIPIRREGHTGRYIVRGDTMAWDYSGYLPTSQNPELLNPAKGYVSSANNRIVPPGYPILVSTNYFFSYRQQRIQELMDALIANVKTSGTKVTLQNMIDIQLDTYSMLYREYRFMFVNMTSDVARRASTSSYASKRKYSQHLQALLSWDGYMKRTSTEASLFEGFLRYLSTLVSKEFGDTTETKKMALFYFYKDAMLRNNDSACLAKNFTSCTDYGAATFIRVVDLFYNQYEKIPTWGEIHTSPIHHISRKDTPILGCLSKITLATDGGTETILLNNMNENYETIEAPVYREIISFNSVNLDRFIIPTGNDGNLFSKTYDNMGNLYAKGQYLSFVANASQVTATDTYVIHVK</sequence>
<feature type="compositionally biased region" description="Polar residues" evidence="4">
    <location>
        <begin position="1"/>
        <end position="14"/>
    </location>
</feature>
<feature type="transmembrane region" description="Helical" evidence="5">
    <location>
        <begin position="212"/>
        <end position="239"/>
    </location>
</feature>
<evidence type="ECO:0008006" key="8">
    <source>
        <dbReference type="Google" id="ProtNLM"/>
    </source>
</evidence>
<evidence type="ECO:0000256" key="2">
    <source>
        <dbReference type="ARBA" id="ARBA00022801"/>
    </source>
</evidence>
<feature type="region of interest" description="Disordered" evidence="4">
    <location>
        <begin position="1"/>
        <end position="82"/>
    </location>
</feature>
<proteinExistence type="inferred from homology"/>
<keyword evidence="3" id="KW-0865">Zymogen</keyword>
<feature type="compositionally biased region" description="Polar residues" evidence="4">
    <location>
        <begin position="56"/>
        <end position="70"/>
    </location>
</feature>
<protein>
    <recommendedName>
        <fullName evidence="8">Penicillin amidase</fullName>
    </recommendedName>
</protein>
<keyword evidence="5" id="KW-0472">Membrane</keyword>
<dbReference type="RefSeq" id="XP_044555684.1">
    <property type="nucleotide sequence ID" value="XM_044693095.1"/>
</dbReference>
<dbReference type="PANTHER" id="PTHR34218">
    <property type="entry name" value="PEPTIDASE S45 PENICILLIN AMIDASE"/>
    <property type="match status" value="1"/>
</dbReference>
<dbReference type="GO" id="GO:0016811">
    <property type="term" value="F:hydrolase activity, acting on carbon-nitrogen (but not peptide) bonds, in linear amides"/>
    <property type="evidence" value="ECO:0007669"/>
    <property type="project" value="InterPro"/>
</dbReference>